<keyword evidence="3" id="KW-0808">Transferase</keyword>
<keyword evidence="4" id="KW-1185">Reference proteome</keyword>
<reference evidence="3 4" key="1">
    <citation type="submission" date="2020-08" db="EMBL/GenBank/DDBJ databases">
        <title>The Agave Microbiome: Exploring the role of microbial communities in plant adaptations to desert environments.</title>
        <authorList>
            <person name="Partida-Martinez L.P."/>
        </authorList>
    </citation>
    <scope>NUCLEOTIDE SEQUENCE [LARGE SCALE GENOMIC DNA]</scope>
    <source>
        <strain evidence="3 4">AT2.18</strain>
    </source>
</reference>
<dbReference type="Pfam" id="PF00108">
    <property type="entry name" value="Thiolase_N"/>
    <property type="match status" value="1"/>
</dbReference>
<comment type="caution">
    <text evidence="3">The sequence shown here is derived from an EMBL/GenBank/DDBJ whole genome shotgun (WGS) entry which is preliminary data.</text>
</comment>
<dbReference type="Gene3D" id="3.40.47.10">
    <property type="match status" value="1"/>
</dbReference>
<accession>A0A839Q9T7</accession>
<evidence type="ECO:0000313" key="4">
    <source>
        <dbReference type="Proteomes" id="UP000550501"/>
    </source>
</evidence>
<dbReference type="PIRSF" id="PIRSF000429">
    <property type="entry name" value="Ac-CoA_Ac_transf"/>
    <property type="match status" value="1"/>
</dbReference>
<sequence>MHDVAIIGVGLHPFGRFEGKTAMQMGVDAITAAVADAGVSWNDIQFGVGGSWTVANPDAIVGMVGLSGIPFTNVFNACATAASATKACADGIRLGDYDIGIAVGLDKHPRGAFTEDPGLVGMPAWYAENGQYLTTQFFGMKANRYLHEHGISHRTLAKVVTKNLRNGALNPNAFRRKPMAEDAILDSPMLNYPLTQYMFCSPDEGAAAVVMCRADLAHRYTNKPVFVRAVEVRTRKYGAYEVNTTFAPVEEDVAPTVYASRAAFEKAGIEPSDVDVIQLQDTDAGAEIIHMAEAGFCADGEQEKLIADGATEIGGAMPVNTDGGLLANGEPIGASGLRQLHEIVRQLRGEAGDRQIPGAPKVGFAQLYGAPGTAGATILTT</sequence>
<name>A0A839Q9T7_MYCIR</name>
<gene>
    <name evidence="3" type="ORF">FHR72_003079</name>
</gene>
<dbReference type="InterPro" id="IPR002155">
    <property type="entry name" value="Thiolase"/>
</dbReference>
<feature type="domain" description="Thiolase C-terminal" evidence="2">
    <location>
        <begin position="255"/>
        <end position="378"/>
    </location>
</feature>
<dbReference type="Pfam" id="PF22691">
    <property type="entry name" value="Thiolase_C_1"/>
    <property type="match status" value="1"/>
</dbReference>
<dbReference type="GO" id="GO:0016747">
    <property type="term" value="F:acyltransferase activity, transferring groups other than amino-acyl groups"/>
    <property type="evidence" value="ECO:0007669"/>
    <property type="project" value="InterPro"/>
</dbReference>
<dbReference type="InterPro" id="IPR016039">
    <property type="entry name" value="Thiolase-like"/>
</dbReference>
<dbReference type="SUPFAM" id="SSF53901">
    <property type="entry name" value="Thiolase-like"/>
    <property type="match status" value="2"/>
</dbReference>
<dbReference type="PANTHER" id="PTHR42870:SF1">
    <property type="entry name" value="NON-SPECIFIC LIPID-TRANSFER PROTEIN-LIKE 2"/>
    <property type="match status" value="1"/>
</dbReference>
<feature type="domain" description="Thiolase N-terminal" evidence="1">
    <location>
        <begin position="4"/>
        <end position="173"/>
    </location>
</feature>
<evidence type="ECO:0000313" key="3">
    <source>
        <dbReference type="EMBL" id="MBB2991594.1"/>
    </source>
</evidence>
<dbReference type="InterPro" id="IPR055140">
    <property type="entry name" value="Thiolase_C_2"/>
</dbReference>
<dbReference type="Proteomes" id="UP000550501">
    <property type="component" value="Unassembled WGS sequence"/>
</dbReference>
<evidence type="ECO:0000259" key="2">
    <source>
        <dbReference type="Pfam" id="PF22691"/>
    </source>
</evidence>
<dbReference type="InterPro" id="IPR020616">
    <property type="entry name" value="Thiolase_N"/>
</dbReference>
<protein>
    <submittedName>
        <fullName evidence="3">Acetyl-CoA acetyltransferase</fullName>
    </submittedName>
</protein>
<evidence type="ECO:0000259" key="1">
    <source>
        <dbReference type="Pfam" id="PF00108"/>
    </source>
</evidence>
<dbReference type="RefSeq" id="WP_183469448.1">
    <property type="nucleotide sequence ID" value="NZ_JACHVU010000006.1"/>
</dbReference>
<organism evidence="3 4">
    <name type="scientific">Mycolicibacterium iranicum</name>
    <name type="common">Mycobacterium iranicum</name>
    <dbReference type="NCBI Taxonomy" id="912594"/>
    <lineage>
        <taxon>Bacteria</taxon>
        <taxon>Bacillati</taxon>
        <taxon>Actinomycetota</taxon>
        <taxon>Actinomycetes</taxon>
        <taxon>Mycobacteriales</taxon>
        <taxon>Mycobacteriaceae</taxon>
        <taxon>Mycolicibacterium</taxon>
    </lineage>
</organism>
<dbReference type="EMBL" id="JACHVU010000006">
    <property type="protein sequence ID" value="MBB2991594.1"/>
    <property type="molecule type" value="Genomic_DNA"/>
</dbReference>
<dbReference type="PANTHER" id="PTHR42870">
    <property type="entry name" value="ACETYL-COA C-ACETYLTRANSFERASE"/>
    <property type="match status" value="1"/>
</dbReference>
<dbReference type="AlphaFoldDB" id="A0A839Q9T7"/>
<dbReference type="CDD" id="cd00829">
    <property type="entry name" value="SCP-x_thiolase"/>
    <property type="match status" value="1"/>
</dbReference>
<proteinExistence type="predicted"/>